<dbReference type="AlphaFoldDB" id="A0A0G0KJ34"/>
<proteinExistence type="predicted"/>
<evidence type="ECO:0008006" key="3">
    <source>
        <dbReference type="Google" id="ProtNLM"/>
    </source>
</evidence>
<protein>
    <recommendedName>
        <fullName evidence="3">Ribbon-helix-helix protein CopG domain-containing protein</fullName>
    </recommendedName>
</protein>
<dbReference type="Proteomes" id="UP000034324">
    <property type="component" value="Unassembled WGS sequence"/>
</dbReference>
<reference evidence="1 2" key="1">
    <citation type="journal article" date="2015" name="Nature">
        <title>rRNA introns, odd ribosomes, and small enigmatic genomes across a large radiation of phyla.</title>
        <authorList>
            <person name="Brown C.T."/>
            <person name="Hug L.A."/>
            <person name="Thomas B.C."/>
            <person name="Sharon I."/>
            <person name="Castelle C.J."/>
            <person name="Singh A."/>
            <person name="Wilkins M.J."/>
            <person name="Williams K.H."/>
            <person name="Banfield J.F."/>
        </authorList>
    </citation>
    <scope>NUCLEOTIDE SEQUENCE [LARGE SCALE GENOMIC DNA]</scope>
</reference>
<gene>
    <name evidence="1" type="ORF">US99_C0011G0002</name>
</gene>
<organism evidence="1 2">
    <name type="scientific">Candidatus Daviesbacteria bacterium GW2011_GWF2_38_6</name>
    <dbReference type="NCBI Taxonomy" id="1618432"/>
    <lineage>
        <taxon>Bacteria</taxon>
        <taxon>Candidatus Daviesiibacteriota</taxon>
    </lineage>
</organism>
<comment type="caution">
    <text evidence="1">The sequence shown here is derived from an EMBL/GenBank/DDBJ whole genome shotgun (WGS) entry which is preliminary data.</text>
</comment>
<sequence length="106" mass="12489">MYMHQLQRTQIYLPADLRREIDRQRALNGESLAEYTRKALGNRVQKGKKERANLKKLADEVVGAARGTRTKEGVLKWEKEIRRDRKLADQQWINRWDEAVKKNVSA</sequence>
<evidence type="ECO:0000313" key="2">
    <source>
        <dbReference type="Proteomes" id="UP000034324"/>
    </source>
</evidence>
<evidence type="ECO:0000313" key="1">
    <source>
        <dbReference type="EMBL" id="KKQ78787.1"/>
    </source>
</evidence>
<accession>A0A0G0KJ34</accession>
<dbReference type="EMBL" id="LBVC01000011">
    <property type="protein sequence ID" value="KKQ78787.1"/>
    <property type="molecule type" value="Genomic_DNA"/>
</dbReference>
<name>A0A0G0KJ34_9BACT</name>